<evidence type="ECO:0000256" key="1">
    <source>
        <dbReference type="ARBA" id="ARBA00001947"/>
    </source>
</evidence>
<comment type="caution">
    <text evidence="2">The sequence shown here is derived from an EMBL/GenBank/DDBJ whole genome shotgun (WGS) entry which is preliminary data.</text>
</comment>
<protein>
    <submittedName>
        <fullName evidence="2">Bacillithiol biosynthesis deacetylase BshB1</fullName>
    </submittedName>
</protein>
<dbReference type="Pfam" id="PF02585">
    <property type="entry name" value="PIG-L"/>
    <property type="match status" value="1"/>
</dbReference>
<evidence type="ECO:0000313" key="3">
    <source>
        <dbReference type="Proteomes" id="UP001589833"/>
    </source>
</evidence>
<dbReference type="RefSeq" id="WP_273840758.1">
    <property type="nucleotide sequence ID" value="NZ_JAQQWT010000002.1"/>
</dbReference>
<gene>
    <name evidence="2" type="primary">bshB1</name>
    <name evidence="2" type="ORF">ACFFH4_12685</name>
</gene>
<dbReference type="PANTHER" id="PTHR12993">
    <property type="entry name" value="N-ACETYLGLUCOSAMINYL-PHOSPHATIDYLINOSITOL DE-N-ACETYLASE-RELATED"/>
    <property type="match status" value="1"/>
</dbReference>
<comment type="cofactor">
    <cofactor evidence="1">
        <name>Zn(2+)</name>
        <dbReference type="ChEBI" id="CHEBI:29105"/>
    </cofactor>
</comment>
<reference evidence="2 3" key="1">
    <citation type="submission" date="2024-09" db="EMBL/GenBank/DDBJ databases">
        <authorList>
            <person name="Sun Q."/>
            <person name="Mori K."/>
        </authorList>
    </citation>
    <scope>NUCLEOTIDE SEQUENCE [LARGE SCALE GENOMIC DNA]</scope>
    <source>
        <strain evidence="2 3">NCAIM B.02301</strain>
    </source>
</reference>
<dbReference type="EMBL" id="JBHLTR010000017">
    <property type="protein sequence ID" value="MFC0559908.1"/>
    <property type="molecule type" value="Genomic_DNA"/>
</dbReference>
<sequence length="241" mass="27059">MRKLDILAFGAHPDDVEIGMGATLAKYVEAGYRVGICDLTKAELSSNGTVEIRQAEAKRAADVLGIDVRIQLTMADRGLKMISNDELAELVSIIRKYRPSIVFAPFKKDRHPDHGACAKLIEEAVFNAGIKKYPCKSRLDAYRPRDLYYYFINGYQHPDFVVDVTKTMEKKKQALMVYESQFVKTDDSVDTPLTNDYIAVVEGRERLFGKEVGVAFAEGFMTSKPIIVPDFFAGEDRDNEA</sequence>
<proteinExistence type="predicted"/>
<name>A0ABV6NID8_9BACI</name>
<evidence type="ECO:0000313" key="2">
    <source>
        <dbReference type="EMBL" id="MFC0559908.1"/>
    </source>
</evidence>
<dbReference type="InterPro" id="IPR003737">
    <property type="entry name" value="GlcNAc_PI_deacetylase-related"/>
</dbReference>
<keyword evidence="3" id="KW-1185">Reference proteome</keyword>
<dbReference type="Proteomes" id="UP001589833">
    <property type="component" value="Unassembled WGS sequence"/>
</dbReference>
<dbReference type="InterPro" id="IPR024078">
    <property type="entry name" value="LmbE-like_dom_sf"/>
</dbReference>
<dbReference type="NCBIfam" id="TIGR04001">
    <property type="entry name" value="thiol_BshB1"/>
    <property type="match status" value="1"/>
</dbReference>
<dbReference type="Gene3D" id="3.40.50.10320">
    <property type="entry name" value="LmbE-like"/>
    <property type="match status" value="1"/>
</dbReference>
<dbReference type="SUPFAM" id="SSF102588">
    <property type="entry name" value="LmbE-like"/>
    <property type="match status" value="1"/>
</dbReference>
<organism evidence="2 3">
    <name type="scientific">Halalkalibacter alkalisediminis</name>
    <dbReference type="NCBI Taxonomy" id="935616"/>
    <lineage>
        <taxon>Bacteria</taxon>
        <taxon>Bacillati</taxon>
        <taxon>Bacillota</taxon>
        <taxon>Bacilli</taxon>
        <taxon>Bacillales</taxon>
        <taxon>Bacillaceae</taxon>
        <taxon>Halalkalibacter</taxon>
    </lineage>
</organism>
<accession>A0ABV6NID8</accession>
<dbReference type="InterPro" id="IPR023842">
    <property type="entry name" value="Bacillithiol_biosynth_BshB1"/>
</dbReference>
<dbReference type="PANTHER" id="PTHR12993:SF30">
    <property type="entry name" value="N-ACETYL-ALPHA-D-GLUCOSAMINYL L-MALATE DEACETYLASE 1"/>
    <property type="match status" value="1"/>
</dbReference>